<name>A0A9D2J691_9MICO</name>
<reference evidence="2" key="2">
    <citation type="submission" date="2021-04" db="EMBL/GenBank/DDBJ databases">
        <authorList>
            <person name="Gilroy R."/>
        </authorList>
    </citation>
    <scope>NUCLEOTIDE SEQUENCE</scope>
    <source>
        <strain evidence="2">ChiGjej4B4-7305</strain>
    </source>
</reference>
<comment type="caution">
    <text evidence="2">The sequence shown here is derived from an EMBL/GenBank/DDBJ whole genome shotgun (WGS) entry which is preliminary data.</text>
</comment>
<feature type="transmembrane region" description="Helical" evidence="1">
    <location>
        <begin position="188"/>
        <end position="211"/>
    </location>
</feature>
<keyword evidence="1" id="KW-0812">Transmembrane</keyword>
<reference evidence="2" key="1">
    <citation type="journal article" date="2021" name="PeerJ">
        <title>Extensive microbial diversity within the chicken gut microbiome revealed by metagenomics and culture.</title>
        <authorList>
            <person name="Gilroy R."/>
            <person name="Ravi A."/>
            <person name="Getino M."/>
            <person name="Pursley I."/>
            <person name="Horton D.L."/>
            <person name="Alikhan N.F."/>
            <person name="Baker D."/>
            <person name="Gharbi K."/>
            <person name="Hall N."/>
            <person name="Watson M."/>
            <person name="Adriaenssens E.M."/>
            <person name="Foster-Nyarko E."/>
            <person name="Jarju S."/>
            <person name="Secka A."/>
            <person name="Antonio M."/>
            <person name="Oren A."/>
            <person name="Chaudhuri R.R."/>
            <person name="La Ragione R."/>
            <person name="Hildebrand F."/>
            <person name="Pallen M.J."/>
        </authorList>
    </citation>
    <scope>NUCLEOTIDE SEQUENCE</scope>
    <source>
        <strain evidence="2">ChiGjej4B4-7305</strain>
    </source>
</reference>
<evidence type="ECO:0000313" key="3">
    <source>
        <dbReference type="Proteomes" id="UP000824037"/>
    </source>
</evidence>
<evidence type="ECO:0000313" key="2">
    <source>
        <dbReference type="EMBL" id="HIZ37179.1"/>
    </source>
</evidence>
<dbReference type="EMBL" id="DXBY01000267">
    <property type="protein sequence ID" value="HIZ37179.1"/>
    <property type="molecule type" value="Genomic_DNA"/>
</dbReference>
<protein>
    <submittedName>
        <fullName evidence="2">Uncharacterized protein</fullName>
    </submittedName>
</protein>
<proteinExistence type="predicted"/>
<feature type="transmembrane region" description="Helical" evidence="1">
    <location>
        <begin position="326"/>
        <end position="349"/>
    </location>
</feature>
<feature type="transmembrane region" description="Helical" evidence="1">
    <location>
        <begin position="74"/>
        <end position="107"/>
    </location>
</feature>
<accession>A0A9D2J691</accession>
<evidence type="ECO:0000256" key="1">
    <source>
        <dbReference type="SAM" id="Phobius"/>
    </source>
</evidence>
<dbReference type="AlphaFoldDB" id="A0A9D2J691"/>
<feature type="transmembrane region" description="Helical" evidence="1">
    <location>
        <begin position="231"/>
        <end position="253"/>
    </location>
</feature>
<keyword evidence="1" id="KW-0472">Membrane</keyword>
<feature type="transmembrane region" description="Helical" evidence="1">
    <location>
        <begin position="119"/>
        <end position="142"/>
    </location>
</feature>
<organism evidence="2 3">
    <name type="scientific">Candidatus Ruania gallistercoris</name>
    <dbReference type="NCBI Taxonomy" id="2838746"/>
    <lineage>
        <taxon>Bacteria</taxon>
        <taxon>Bacillati</taxon>
        <taxon>Actinomycetota</taxon>
        <taxon>Actinomycetes</taxon>
        <taxon>Micrococcales</taxon>
        <taxon>Ruaniaceae</taxon>
        <taxon>Ruania</taxon>
    </lineage>
</organism>
<keyword evidence="1" id="KW-1133">Transmembrane helix</keyword>
<feature type="transmembrane region" description="Helical" evidence="1">
    <location>
        <begin position="291"/>
        <end position="314"/>
    </location>
</feature>
<dbReference type="InterPro" id="IPR045931">
    <property type="entry name" value="DUF6350"/>
</dbReference>
<sequence>MSTSTSARRVVEPAGGPPRVRLPEHWLRALLAGGEAAVLSWLLVAVPAIATYVATASAPELGSAGWLEAARVGTAAWLLGHGASFTLAELTIAVIPLGVTLVSAGLLAASVRRARLGSWATGAFAAAGYLVLTTAFVAFAAMPGAGRALLGAAVVTLAGLALGLRGVPAPGWWTRGKARLPAWVSDAVGLGWRIALAHLALAAVATVWMVVTGLGEIREVHDQLGPDAVSGVVLVLAQLLVLPNVVLWVAAYLLGPGFAVGADTVFSPSGIEAGPVPLVPVLAALPDPEGLLGQLPVLGLTGVLAGLVAGVWMLRRLRRRGVLSMLGAAGGGALLAALVLAGLSAAAAGGVVPGRMATLGADWQATGVAMAWQGGLGAGVVIVLGHPITASGVRRLRAAFGVWWEQVTGTRAEKSEG</sequence>
<gene>
    <name evidence="2" type="ORF">H9815_15500</name>
</gene>
<feature type="transmembrane region" description="Helical" evidence="1">
    <location>
        <begin position="29"/>
        <end position="54"/>
    </location>
</feature>
<feature type="transmembrane region" description="Helical" evidence="1">
    <location>
        <begin position="369"/>
        <end position="388"/>
    </location>
</feature>
<dbReference type="Proteomes" id="UP000824037">
    <property type="component" value="Unassembled WGS sequence"/>
</dbReference>
<dbReference type="Pfam" id="PF19877">
    <property type="entry name" value="DUF6350"/>
    <property type="match status" value="1"/>
</dbReference>